<dbReference type="Gene3D" id="3.50.50.60">
    <property type="entry name" value="FAD/NAD(P)-binding domain"/>
    <property type="match status" value="1"/>
</dbReference>
<dbReference type="STRING" id="1450539.A0A318ZGC1"/>
<dbReference type="OrthoDB" id="47494at2759"/>
<evidence type="ECO:0000256" key="4">
    <source>
        <dbReference type="ARBA" id="ARBA00023002"/>
    </source>
</evidence>
<keyword evidence="5 7" id="KW-0503">Monooxygenase</keyword>
<organism evidence="7 8">
    <name type="scientific">Aspergillus saccharolyticus JOP 1030-1</name>
    <dbReference type="NCBI Taxonomy" id="1450539"/>
    <lineage>
        <taxon>Eukaryota</taxon>
        <taxon>Fungi</taxon>
        <taxon>Dikarya</taxon>
        <taxon>Ascomycota</taxon>
        <taxon>Pezizomycotina</taxon>
        <taxon>Eurotiomycetes</taxon>
        <taxon>Eurotiomycetidae</taxon>
        <taxon>Eurotiales</taxon>
        <taxon>Aspergillaceae</taxon>
        <taxon>Aspergillus</taxon>
        <taxon>Aspergillus subgen. Circumdati</taxon>
    </lineage>
</organism>
<dbReference type="GO" id="GO:0004497">
    <property type="term" value="F:monooxygenase activity"/>
    <property type="evidence" value="ECO:0007669"/>
    <property type="project" value="UniProtKB-KW"/>
</dbReference>
<evidence type="ECO:0000313" key="8">
    <source>
        <dbReference type="Proteomes" id="UP000248349"/>
    </source>
</evidence>
<gene>
    <name evidence="7" type="ORF">BP01DRAFT_294777</name>
</gene>
<reference evidence="7 8" key="1">
    <citation type="submission" date="2016-12" db="EMBL/GenBank/DDBJ databases">
        <title>The genomes of Aspergillus section Nigri reveals drivers in fungal speciation.</title>
        <authorList>
            <consortium name="DOE Joint Genome Institute"/>
            <person name="Vesth T.C."/>
            <person name="Nybo J."/>
            <person name="Theobald S."/>
            <person name="Brandl J."/>
            <person name="Frisvad J.C."/>
            <person name="Nielsen K.F."/>
            <person name="Lyhne E.K."/>
            <person name="Kogle M.E."/>
            <person name="Kuo A."/>
            <person name="Riley R."/>
            <person name="Clum A."/>
            <person name="Nolan M."/>
            <person name="Lipzen A."/>
            <person name="Salamov A."/>
            <person name="Henrissat B."/>
            <person name="Wiebenga A."/>
            <person name="De Vries R.P."/>
            <person name="Grigoriev I.V."/>
            <person name="Mortensen U.H."/>
            <person name="Andersen M.R."/>
            <person name="Baker S.E."/>
        </authorList>
    </citation>
    <scope>NUCLEOTIDE SEQUENCE [LARGE SCALE GENOMIC DNA]</scope>
    <source>
        <strain evidence="7 8">JOP 1030-1</strain>
    </source>
</reference>
<keyword evidence="8" id="KW-1185">Reference proteome</keyword>
<sequence>MEPVLIVGAGIVGLTLGQALHKLSIPFRIFERDATPAARGQGWAITLHWALEYIHHILPEETLRAIEAVQVDPEVAKHDNGNFLFINLATGEPRFKIPPSIRWRVNREKMRQALLRGIEEHVQWKSHAVSVEVDNRPNPSPSLVLADGTRVRGKIVIGAEGSRSMVRRVLRPDAHSNRILPIRFTGVAVDLSPEEIRPLRALDPLLFQGCHPRSGAFFWFSLLETPWTNGTAGSSDEHYRAQICMSWPVKGADDEVGATDAARLANMKRRAVGFVSCLRSVVEGIPETTPVSEIKLADWECLEWDNHRGQITLAGDAAHAMTMYRGEAANHGLLDALRLVQALQLVYTGGRGLKEAIEEYEAEMRLRTRRAVLLSRQACFEAHAWDQLHEHSAILTKRAITAETGLETNMQISRI</sequence>
<dbReference type="GO" id="GO:0071949">
    <property type="term" value="F:FAD binding"/>
    <property type="evidence" value="ECO:0007669"/>
    <property type="project" value="InterPro"/>
</dbReference>
<evidence type="ECO:0000256" key="3">
    <source>
        <dbReference type="ARBA" id="ARBA00022827"/>
    </source>
</evidence>
<feature type="domain" description="FAD-binding" evidence="6">
    <location>
        <begin position="3"/>
        <end position="372"/>
    </location>
</feature>
<evidence type="ECO:0000259" key="6">
    <source>
        <dbReference type="Pfam" id="PF01494"/>
    </source>
</evidence>
<proteinExistence type="predicted"/>
<dbReference type="InterPro" id="IPR002938">
    <property type="entry name" value="FAD-bd"/>
</dbReference>
<dbReference type="Proteomes" id="UP000248349">
    <property type="component" value="Unassembled WGS sequence"/>
</dbReference>
<keyword evidence="2" id="KW-0285">Flavoprotein</keyword>
<dbReference type="PANTHER" id="PTHR47178">
    <property type="entry name" value="MONOOXYGENASE, FAD-BINDING"/>
    <property type="match status" value="1"/>
</dbReference>
<dbReference type="SUPFAM" id="SSF51905">
    <property type="entry name" value="FAD/NAD(P)-binding domain"/>
    <property type="match status" value="1"/>
</dbReference>
<evidence type="ECO:0000256" key="2">
    <source>
        <dbReference type="ARBA" id="ARBA00022630"/>
    </source>
</evidence>
<dbReference type="PRINTS" id="PR00420">
    <property type="entry name" value="RNGMNOXGNASE"/>
</dbReference>
<name>A0A318ZGC1_9EURO</name>
<evidence type="ECO:0000256" key="1">
    <source>
        <dbReference type="ARBA" id="ARBA00001974"/>
    </source>
</evidence>
<dbReference type="RefSeq" id="XP_025432037.1">
    <property type="nucleotide sequence ID" value="XM_025571789.1"/>
</dbReference>
<comment type="cofactor">
    <cofactor evidence="1">
        <name>FAD</name>
        <dbReference type="ChEBI" id="CHEBI:57692"/>
    </cofactor>
</comment>
<keyword evidence="4" id="KW-0560">Oxidoreductase</keyword>
<keyword evidence="3" id="KW-0274">FAD</keyword>
<dbReference type="AlphaFoldDB" id="A0A318ZGC1"/>
<dbReference type="EMBL" id="KZ821229">
    <property type="protein sequence ID" value="PYH46055.1"/>
    <property type="molecule type" value="Genomic_DNA"/>
</dbReference>
<protein>
    <submittedName>
        <fullName evidence="7">Monooxygenase</fullName>
    </submittedName>
</protein>
<accession>A0A318ZGC1</accession>
<dbReference type="InterPro" id="IPR036188">
    <property type="entry name" value="FAD/NAD-bd_sf"/>
</dbReference>
<dbReference type="Pfam" id="PF01494">
    <property type="entry name" value="FAD_binding_3"/>
    <property type="match status" value="1"/>
</dbReference>
<evidence type="ECO:0000313" key="7">
    <source>
        <dbReference type="EMBL" id="PYH46055.1"/>
    </source>
</evidence>
<evidence type="ECO:0000256" key="5">
    <source>
        <dbReference type="ARBA" id="ARBA00023033"/>
    </source>
</evidence>
<dbReference type="PANTHER" id="PTHR47178:SF1">
    <property type="entry name" value="FAD-BINDING DOMAIN-CONTAINING PROTEIN-RELATED"/>
    <property type="match status" value="1"/>
</dbReference>
<dbReference type="GeneID" id="37073017"/>